<accession>A0A9P3CIY2</accession>
<dbReference type="EMBL" id="BOLY01000004">
    <property type="protein sequence ID" value="GIZ43601.1"/>
    <property type="molecule type" value="Genomic_DNA"/>
</dbReference>
<gene>
    <name evidence="1" type="ORF">CKM354_000682000</name>
</gene>
<evidence type="ECO:0000313" key="1">
    <source>
        <dbReference type="EMBL" id="GIZ43601.1"/>
    </source>
</evidence>
<reference evidence="1 2" key="1">
    <citation type="submission" date="2021-01" db="EMBL/GenBank/DDBJ databases">
        <title>Cercospora kikuchii MAFF 305040 whole genome shotgun sequence.</title>
        <authorList>
            <person name="Kashiwa T."/>
            <person name="Suzuki T."/>
        </authorList>
    </citation>
    <scope>NUCLEOTIDE SEQUENCE [LARGE SCALE GENOMIC DNA]</scope>
    <source>
        <strain evidence="1 2">MAFF 305040</strain>
    </source>
</reference>
<protein>
    <submittedName>
        <fullName evidence="1">Uncharacterized protein</fullName>
    </submittedName>
</protein>
<dbReference type="OrthoDB" id="3644704at2759"/>
<dbReference type="GeneID" id="68292395"/>
<organism evidence="1 2">
    <name type="scientific">Cercospora kikuchii</name>
    <dbReference type="NCBI Taxonomy" id="84275"/>
    <lineage>
        <taxon>Eukaryota</taxon>
        <taxon>Fungi</taxon>
        <taxon>Dikarya</taxon>
        <taxon>Ascomycota</taxon>
        <taxon>Pezizomycotina</taxon>
        <taxon>Dothideomycetes</taxon>
        <taxon>Dothideomycetidae</taxon>
        <taxon>Mycosphaerellales</taxon>
        <taxon>Mycosphaerellaceae</taxon>
        <taxon>Cercospora</taxon>
    </lineage>
</organism>
<name>A0A9P3CIY2_9PEZI</name>
<keyword evidence="2" id="KW-1185">Reference proteome</keyword>
<evidence type="ECO:0000313" key="2">
    <source>
        <dbReference type="Proteomes" id="UP000825890"/>
    </source>
</evidence>
<comment type="caution">
    <text evidence="1">The sequence shown here is derived from an EMBL/GenBank/DDBJ whole genome shotgun (WGS) entry which is preliminary data.</text>
</comment>
<sequence length="184" mass="21064">MCLLQLTLKLSTVSEDQSAVRYHMQRLRRYMEAHRQRWDGIDRVLSRLNALGPPRINGAISPIPATDPTWDVASMSRGVTQRLFRDHLTSYLRLGTAYNLCIANSTATYAQDMPPMVRTDHCESTPTTETLVAGGASERFEPEDDLPNYNHDGDQQDEWQWNRLFFHDALLGDLDDFLGTYATW</sequence>
<dbReference type="RefSeq" id="XP_044658088.1">
    <property type="nucleotide sequence ID" value="XM_044802153.1"/>
</dbReference>
<proteinExistence type="predicted"/>
<dbReference type="Proteomes" id="UP000825890">
    <property type="component" value="Unassembled WGS sequence"/>
</dbReference>
<dbReference type="AlphaFoldDB" id="A0A9P3CIY2"/>